<dbReference type="InterPro" id="IPR050490">
    <property type="entry name" value="Bact_solute-bd_prot1"/>
</dbReference>
<sequence>MERYDDKREERPASGHRTSRRGFIGATAGAAAAVGLGTRRSPARAAQSDSDATLEVWGFDEGRLAFATAASQLPVFKDKYPNVTVNFRQFPFAEMHDKLLAALVSGRGAPDIAEVEIARFSQFLKGDRVPFLALNDRIGAEIENVYRPAATDPWSYNGQIYGLGNELNAVVLTYRQDIMDQLGIETPFETWDQVIAAGKQIAADGETKTFAVHDIAFGDFFQMAQHAGTSFFDAEGNYQGTNPLAVQALQFVRDLVHVHGVAGIAPADAQNEWQGPAYYAAFKANKFTMLWGPPWHLGRLISDVPEQAGKWAVQKLPTGLGESRPTANFGGTGQCITEQSENQDIAYDLLAAGNLTAEGVLFDFSARTVYPAYIPAYERPELQAPSEYFSGAQLGPLYASVAPELPPFNQSPSFYDATQAMNRIVITPVMNQKAEPEAALQELGEEIADLQS</sequence>
<dbReference type="InterPro" id="IPR019546">
    <property type="entry name" value="TAT_signal_bac_arc"/>
</dbReference>
<reference evidence="4" key="1">
    <citation type="submission" date="2020-02" db="EMBL/GenBank/DDBJ databases">
        <authorList>
            <person name="Meier V. D."/>
        </authorList>
    </citation>
    <scope>NUCLEOTIDE SEQUENCE</scope>
    <source>
        <strain evidence="4">AVDCRST_MAG49</strain>
    </source>
</reference>
<dbReference type="PROSITE" id="PS51318">
    <property type="entry name" value="TAT"/>
    <property type="match status" value="1"/>
</dbReference>
<dbReference type="AlphaFoldDB" id="A0A6J4VJB8"/>
<comment type="similarity">
    <text evidence="2">Belongs to the bacterial solute-binding protein 1 family.</text>
</comment>
<dbReference type="NCBIfam" id="TIGR01409">
    <property type="entry name" value="TAT_signal_seq"/>
    <property type="match status" value="1"/>
</dbReference>
<dbReference type="Pfam" id="PF01547">
    <property type="entry name" value="SBP_bac_1"/>
    <property type="match status" value="1"/>
</dbReference>
<feature type="region of interest" description="Disordered" evidence="3">
    <location>
        <begin position="1"/>
        <end position="22"/>
    </location>
</feature>
<accession>A0A6J4VJB8</accession>
<evidence type="ECO:0000313" key="4">
    <source>
        <dbReference type="EMBL" id="CAA9579775.1"/>
    </source>
</evidence>
<dbReference type="PANTHER" id="PTHR43649:SF12">
    <property type="entry name" value="DIACETYLCHITOBIOSE BINDING PROTEIN DASA"/>
    <property type="match status" value="1"/>
</dbReference>
<dbReference type="PANTHER" id="PTHR43649">
    <property type="entry name" value="ARABINOSE-BINDING PROTEIN-RELATED"/>
    <property type="match status" value="1"/>
</dbReference>
<dbReference type="GO" id="GO:0042597">
    <property type="term" value="C:periplasmic space"/>
    <property type="evidence" value="ECO:0007669"/>
    <property type="project" value="UniProtKB-SubCell"/>
</dbReference>
<dbReference type="InterPro" id="IPR006311">
    <property type="entry name" value="TAT_signal"/>
</dbReference>
<evidence type="ECO:0000256" key="1">
    <source>
        <dbReference type="ARBA" id="ARBA00004418"/>
    </source>
</evidence>
<dbReference type="SUPFAM" id="SSF53850">
    <property type="entry name" value="Periplasmic binding protein-like II"/>
    <property type="match status" value="1"/>
</dbReference>
<evidence type="ECO:0000256" key="2">
    <source>
        <dbReference type="ARBA" id="ARBA00008520"/>
    </source>
</evidence>
<dbReference type="Gene3D" id="3.40.190.10">
    <property type="entry name" value="Periplasmic binding protein-like II"/>
    <property type="match status" value="1"/>
</dbReference>
<gene>
    <name evidence="4" type="ORF">AVDCRST_MAG49-4655</name>
</gene>
<dbReference type="EMBL" id="CADCWG010000327">
    <property type="protein sequence ID" value="CAA9579775.1"/>
    <property type="molecule type" value="Genomic_DNA"/>
</dbReference>
<evidence type="ECO:0000256" key="3">
    <source>
        <dbReference type="SAM" id="MobiDB-lite"/>
    </source>
</evidence>
<protein>
    <recommendedName>
        <fullName evidence="5">ABC transporter, substrate-binding protein (Cluster 1, maltose/g3p/polyamine/iron)</fullName>
    </recommendedName>
</protein>
<organism evidence="4">
    <name type="scientific">uncultured Thermomicrobiales bacterium</name>
    <dbReference type="NCBI Taxonomy" id="1645740"/>
    <lineage>
        <taxon>Bacteria</taxon>
        <taxon>Pseudomonadati</taxon>
        <taxon>Thermomicrobiota</taxon>
        <taxon>Thermomicrobia</taxon>
        <taxon>Thermomicrobiales</taxon>
        <taxon>environmental samples</taxon>
    </lineage>
</organism>
<feature type="compositionally biased region" description="Basic and acidic residues" evidence="3">
    <location>
        <begin position="1"/>
        <end position="13"/>
    </location>
</feature>
<name>A0A6J4VJB8_9BACT</name>
<dbReference type="InterPro" id="IPR006059">
    <property type="entry name" value="SBP"/>
</dbReference>
<comment type="subcellular location">
    <subcellularLocation>
        <location evidence="1">Periplasm</location>
    </subcellularLocation>
</comment>
<proteinExistence type="inferred from homology"/>
<evidence type="ECO:0008006" key="5">
    <source>
        <dbReference type="Google" id="ProtNLM"/>
    </source>
</evidence>